<organism evidence="2 3">
    <name type="scientific">Anisodus tanguticus</name>
    <dbReference type="NCBI Taxonomy" id="243964"/>
    <lineage>
        <taxon>Eukaryota</taxon>
        <taxon>Viridiplantae</taxon>
        <taxon>Streptophyta</taxon>
        <taxon>Embryophyta</taxon>
        <taxon>Tracheophyta</taxon>
        <taxon>Spermatophyta</taxon>
        <taxon>Magnoliopsida</taxon>
        <taxon>eudicotyledons</taxon>
        <taxon>Gunneridae</taxon>
        <taxon>Pentapetalae</taxon>
        <taxon>asterids</taxon>
        <taxon>lamiids</taxon>
        <taxon>Solanales</taxon>
        <taxon>Solanaceae</taxon>
        <taxon>Solanoideae</taxon>
        <taxon>Hyoscyameae</taxon>
        <taxon>Anisodus</taxon>
    </lineage>
</organism>
<feature type="region of interest" description="Disordered" evidence="1">
    <location>
        <begin position="1"/>
        <end position="28"/>
    </location>
</feature>
<evidence type="ECO:0000256" key="1">
    <source>
        <dbReference type="SAM" id="MobiDB-lite"/>
    </source>
</evidence>
<dbReference type="AlphaFoldDB" id="A0AAE1V880"/>
<reference evidence="2" key="1">
    <citation type="submission" date="2023-12" db="EMBL/GenBank/DDBJ databases">
        <title>Genome assembly of Anisodus tanguticus.</title>
        <authorList>
            <person name="Wang Y.-J."/>
        </authorList>
    </citation>
    <scope>NUCLEOTIDE SEQUENCE</scope>
    <source>
        <strain evidence="2">KB-2021</strain>
        <tissue evidence="2">Leaf</tissue>
    </source>
</reference>
<accession>A0AAE1V880</accession>
<dbReference type="EMBL" id="JAVYJV010000010">
    <property type="protein sequence ID" value="KAK4360188.1"/>
    <property type="molecule type" value="Genomic_DNA"/>
</dbReference>
<name>A0AAE1V880_9SOLA</name>
<protein>
    <submittedName>
        <fullName evidence="2">Uncharacterized protein</fullName>
    </submittedName>
</protein>
<gene>
    <name evidence="2" type="ORF">RND71_019140</name>
</gene>
<evidence type="ECO:0000313" key="3">
    <source>
        <dbReference type="Proteomes" id="UP001291623"/>
    </source>
</evidence>
<comment type="caution">
    <text evidence="2">The sequence shown here is derived from an EMBL/GenBank/DDBJ whole genome shotgun (WGS) entry which is preliminary data.</text>
</comment>
<dbReference type="Proteomes" id="UP001291623">
    <property type="component" value="Unassembled WGS sequence"/>
</dbReference>
<sequence length="115" mass="12920">MESLGPITRNKTNLLGQQASQASSASVPVVEIQSLKGATFFPTELEEEDNIVEIVEMTLARLIPFHNKNPNIQDDNDALITRSAPITPQIQSRDDHTDDEEWTLVTRQRRCKMSS</sequence>
<evidence type="ECO:0000313" key="2">
    <source>
        <dbReference type="EMBL" id="KAK4360188.1"/>
    </source>
</evidence>
<feature type="compositionally biased region" description="Low complexity" evidence="1">
    <location>
        <begin position="17"/>
        <end position="26"/>
    </location>
</feature>
<proteinExistence type="predicted"/>
<keyword evidence="3" id="KW-1185">Reference proteome</keyword>